<dbReference type="AlphaFoldDB" id="A0A517SSQ0"/>
<evidence type="ECO:0000256" key="1">
    <source>
        <dbReference type="SAM" id="MobiDB-lite"/>
    </source>
</evidence>
<evidence type="ECO:0000313" key="2">
    <source>
        <dbReference type="EMBL" id="QDT59150.1"/>
    </source>
</evidence>
<dbReference type="Proteomes" id="UP000315003">
    <property type="component" value="Chromosome"/>
</dbReference>
<feature type="region of interest" description="Disordered" evidence="1">
    <location>
        <begin position="263"/>
        <end position="286"/>
    </location>
</feature>
<feature type="region of interest" description="Disordered" evidence="1">
    <location>
        <begin position="303"/>
        <end position="358"/>
    </location>
</feature>
<feature type="compositionally biased region" description="Basic residues" evidence="1">
    <location>
        <begin position="1"/>
        <end position="11"/>
    </location>
</feature>
<evidence type="ECO:0000313" key="3">
    <source>
        <dbReference type="Proteomes" id="UP000315003"/>
    </source>
</evidence>
<sequence length="358" mass="38368">MAPSRPLRKQPQRYQPIIAKRSMDSVPPPSTVPSSPAKAHRSTLGTLRWTIALFSLVMILTSSGCSMMNNAVKQFRRCEPLEDFMIGHRNMVFGKRAWFRIRDRYHGCANVNEFRSGFLAGYADVANGGSGCTPSIAPTEFWGWRYQSAGGQAAIQSWFAGYPLGAKAAEEDGIAYWGRVPVSLRSPANIGEELMREQTLEVGPSGELIPVGPEASILQPEAIGEPLQLQPDFAPPVEIVPEITEPMPAPAAAEIDNAIPAPAQLPPAEAQPSPLNDSTSLPLGSGVPAKSAEAFVVPAEQVGSQVVTPTENPIDLSSAELPPVSEPATEIEFSFDDNPASDGEQTDRNVGGIPFNLE</sequence>
<protein>
    <submittedName>
        <fullName evidence="2">Uncharacterized protein</fullName>
    </submittedName>
</protein>
<dbReference type="RefSeq" id="WP_145270827.1">
    <property type="nucleotide sequence ID" value="NZ_CP036272.1"/>
</dbReference>
<proteinExistence type="predicted"/>
<dbReference type="OrthoDB" id="215737at2"/>
<dbReference type="EMBL" id="CP036272">
    <property type="protein sequence ID" value="QDT59150.1"/>
    <property type="molecule type" value="Genomic_DNA"/>
</dbReference>
<organism evidence="2 3">
    <name type="scientific">Stieleria bergensis</name>
    <dbReference type="NCBI Taxonomy" id="2528025"/>
    <lineage>
        <taxon>Bacteria</taxon>
        <taxon>Pseudomonadati</taxon>
        <taxon>Planctomycetota</taxon>
        <taxon>Planctomycetia</taxon>
        <taxon>Pirellulales</taxon>
        <taxon>Pirellulaceae</taxon>
        <taxon>Stieleria</taxon>
    </lineage>
</organism>
<feature type="region of interest" description="Disordered" evidence="1">
    <location>
        <begin position="1"/>
        <end position="39"/>
    </location>
</feature>
<gene>
    <name evidence="2" type="ORF">SV7mr_16570</name>
</gene>
<accession>A0A517SSQ0</accession>
<name>A0A517SSQ0_9BACT</name>
<feature type="compositionally biased region" description="Low complexity" evidence="1">
    <location>
        <begin position="263"/>
        <end position="275"/>
    </location>
</feature>
<keyword evidence="3" id="KW-1185">Reference proteome</keyword>
<reference evidence="2 3" key="1">
    <citation type="submission" date="2019-02" db="EMBL/GenBank/DDBJ databases">
        <title>Deep-cultivation of Planctomycetes and their phenomic and genomic characterization uncovers novel biology.</title>
        <authorList>
            <person name="Wiegand S."/>
            <person name="Jogler M."/>
            <person name="Boedeker C."/>
            <person name="Pinto D."/>
            <person name="Vollmers J."/>
            <person name="Rivas-Marin E."/>
            <person name="Kohn T."/>
            <person name="Peeters S.H."/>
            <person name="Heuer A."/>
            <person name="Rast P."/>
            <person name="Oberbeckmann S."/>
            <person name="Bunk B."/>
            <person name="Jeske O."/>
            <person name="Meyerdierks A."/>
            <person name="Storesund J.E."/>
            <person name="Kallscheuer N."/>
            <person name="Luecker S."/>
            <person name="Lage O.M."/>
            <person name="Pohl T."/>
            <person name="Merkel B.J."/>
            <person name="Hornburger P."/>
            <person name="Mueller R.-W."/>
            <person name="Bruemmer F."/>
            <person name="Labrenz M."/>
            <person name="Spormann A.M."/>
            <person name="Op den Camp H."/>
            <person name="Overmann J."/>
            <person name="Amann R."/>
            <person name="Jetten M.S.M."/>
            <person name="Mascher T."/>
            <person name="Medema M.H."/>
            <person name="Devos D.P."/>
            <person name="Kaster A.-K."/>
            <person name="Ovreas L."/>
            <person name="Rohde M."/>
            <person name="Galperin M.Y."/>
            <person name="Jogler C."/>
        </authorList>
    </citation>
    <scope>NUCLEOTIDE SEQUENCE [LARGE SCALE GENOMIC DNA]</scope>
    <source>
        <strain evidence="2 3">SV_7m_r</strain>
    </source>
</reference>